<sequence>MSNKTIGIIILILVIILGVFALMNRELVKDKRGALEMAEIIVKGDEMESMIKFEDIVELGEVEFLATLDTSDTDPQDYSYTGIPLINLIEEVGISIADKRQVIVRGIDGYTVVFSIDEVMDEDNIYLAYKINDRYLDSRERGGSGPYQIIVKKDQFSQRWCKFVVELEIR</sequence>
<dbReference type="SUPFAM" id="SSF56524">
    <property type="entry name" value="Oxidoreductase molybdopterin-binding domain"/>
    <property type="match status" value="1"/>
</dbReference>
<dbReference type="AlphaFoldDB" id="A0A1H2T7U7"/>
<evidence type="ECO:0000259" key="2">
    <source>
        <dbReference type="Pfam" id="PF00174"/>
    </source>
</evidence>
<dbReference type="InterPro" id="IPR000572">
    <property type="entry name" value="OxRdtase_Mopterin-bd_dom"/>
</dbReference>
<feature type="domain" description="Oxidoreductase molybdopterin-binding" evidence="2">
    <location>
        <begin position="77"/>
        <end position="169"/>
    </location>
</feature>
<evidence type="ECO:0000313" key="3">
    <source>
        <dbReference type="EMBL" id="SDW40013.1"/>
    </source>
</evidence>
<protein>
    <submittedName>
        <fullName evidence="3">Oxidoreductase molybdopterin binding domain-containing protein</fullName>
    </submittedName>
</protein>
<accession>A0A1H2T7U7</accession>
<dbReference type="InterPro" id="IPR036374">
    <property type="entry name" value="OxRdtase_Mopterin-bd_sf"/>
</dbReference>
<dbReference type="Gene3D" id="3.90.420.10">
    <property type="entry name" value="Oxidoreductase, molybdopterin-binding domain"/>
    <property type="match status" value="1"/>
</dbReference>
<evidence type="ECO:0000256" key="1">
    <source>
        <dbReference type="SAM" id="Phobius"/>
    </source>
</evidence>
<feature type="transmembrane region" description="Helical" evidence="1">
    <location>
        <begin position="6"/>
        <end position="23"/>
    </location>
</feature>
<keyword evidence="1" id="KW-0472">Membrane</keyword>
<proteinExistence type="predicted"/>
<keyword evidence="1" id="KW-0812">Transmembrane</keyword>
<dbReference type="Pfam" id="PF00174">
    <property type="entry name" value="Oxidored_molyb"/>
    <property type="match status" value="1"/>
</dbReference>
<keyword evidence="4" id="KW-1185">Reference proteome</keyword>
<reference evidence="3 4" key="1">
    <citation type="submission" date="2016-10" db="EMBL/GenBank/DDBJ databases">
        <authorList>
            <person name="de Groot N.N."/>
        </authorList>
    </citation>
    <scope>NUCLEOTIDE SEQUENCE [LARGE SCALE GENOMIC DNA]</scope>
    <source>
        <strain evidence="3 4">DSM 23310</strain>
    </source>
</reference>
<evidence type="ECO:0000313" key="4">
    <source>
        <dbReference type="Proteomes" id="UP000198828"/>
    </source>
</evidence>
<keyword evidence="1" id="KW-1133">Transmembrane helix</keyword>
<organism evidence="3 4">
    <name type="scientific">Tepidimicrobium xylanilyticum</name>
    <dbReference type="NCBI Taxonomy" id="1123352"/>
    <lineage>
        <taxon>Bacteria</taxon>
        <taxon>Bacillati</taxon>
        <taxon>Bacillota</taxon>
        <taxon>Tissierellia</taxon>
        <taxon>Tissierellales</taxon>
        <taxon>Tepidimicrobiaceae</taxon>
        <taxon>Tepidimicrobium</taxon>
    </lineage>
</organism>
<dbReference type="OrthoDB" id="1708196at2"/>
<gene>
    <name evidence="3" type="ORF">SAMN05660923_00650</name>
</gene>
<dbReference type="Proteomes" id="UP000198828">
    <property type="component" value="Unassembled WGS sequence"/>
</dbReference>
<name>A0A1H2T7U7_9FIRM</name>
<dbReference type="EMBL" id="FNNG01000002">
    <property type="protein sequence ID" value="SDW40013.1"/>
    <property type="molecule type" value="Genomic_DNA"/>
</dbReference>
<dbReference type="RefSeq" id="WP_093750823.1">
    <property type="nucleotide sequence ID" value="NZ_BSYN01000002.1"/>
</dbReference>